<organism evidence="1 2">
    <name type="scientific">Arabis nemorensis</name>
    <dbReference type="NCBI Taxonomy" id="586526"/>
    <lineage>
        <taxon>Eukaryota</taxon>
        <taxon>Viridiplantae</taxon>
        <taxon>Streptophyta</taxon>
        <taxon>Embryophyta</taxon>
        <taxon>Tracheophyta</taxon>
        <taxon>Spermatophyta</taxon>
        <taxon>Magnoliopsida</taxon>
        <taxon>eudicotyledons</taxon>
        <taxon>Gunneridae</taxon>
        <taxon>Pentapetalae</taxon>
        <taxon>rosids</taxon>
        <taxon>malvids</taxon>
        <taxon>Brassicales</taxon>
        <taxon>Brassicaceae</taxon>
        <taxon>Arabideae</taxon>
        <taxon>Arabis</taxon>
    </lineage>
</organism>
<accession>A0A565CHR4</accession>
<evidence type="ECO:0000313" key="2">
    <source>
        <dbReference type="Proteomes" id="UP000489600"/>
    </source>
</evidence>
<sequence>MAMEITQFLVTAMSADEGVRTGAEGRLRHSKSRTYLSFFYHSSLSSPTTINLLSHAD</sequence>
<protein>
    <submittedName>
        <fullName evidence="1">Uncharacterized protein</fullName>
    </submittedName>
</protein>
<gene>
    <name evidence="1" type="ORF">ANE_LOCUS23540</name>
</gene>
<keyword evidence="2" id="KW-1185">Reference proteome</keyword>
<name>A0A565CHR4_9BRAS</name>
<dbReference type="AlphaFoldDB" id="A0A565CHR4"/>
<proteinExistence type="predicted"/>
<comment type="caution">
    <text evidence="1">The sequence shown here is derived from an EMBL/GenBank/DDBJ whole genome shotgun (WGS) entry which is preliminary data.</text>
</comment>
<dbReference type="Proteomes" id="UP000489600">
    <property type="component" value="Unassembled WGS sequence"/>
</dbReference>
<dbReference type="EMBL" id="CABITT030000008">
    <property type="protein sequence ID" value="VVB13096.1"/>
    <property type="molecule type" value="Genomic_DNA"/>
</dbReference>
<evidence type="ECO:0000313" key="1">
    <source>
        <dbReference type="EMBL" id="VVB13096.1"/>
    </source>
</evidence>
<reference evidence="1" key="1">
    <citation type="submission" date="2019-07" db="EMBL/GenBank/DDBJ databases">
        <authorList>
            <person name="Dittberner H."/>
        </authorList>
    </citation>
    <scope>NUCLEOTIDE SEQUENCE [LARGE SCALE GENOMIC DNA]</scope>
</reference>